<dbReference type="CDD" id="cd14256">
    <property type="entry name" value="Dockerin_I"/>
    <property type="match status" value="1"/>
</dbReference>
<dbReference type="Gene3D" id="2.160.20.110">
    <property type="match status" value="3"/>
</dbReference>
<dbReference type="Pfam" id="PF00404">
    <property type="entry name" value="Dockerin_1"/>
    <property type="match status" value="1"/>
</dbReference>
<dbReference type="Proteomes" id="UP000003438">
    <property type="component" value="Unassembled WGS sequence"/>
</dbReference>
<protein>
    <recommendedName>
        <fullName evidence="3">Dockerin domain-containing protein</fullName>
    </recommendedName>
</protein>
<comment type="caution">
    <text evidence="4">The sequence shown here is derived from an EMBL/GenBank/DDBJ whole genome shotgun (WGS) entry which is preliminary data.</text>
</comment>
<keyword evidence="2" id="KW-0812">Transmembrane</keyword>
<dbReference type="OrthoDB" id="9763643at2"/>
<evidence type="ECO:0000256" key="2">
    <source>
        <dbReference type="SAM" id="Phobius"/>
    </source>
</evidence>
<dbReference type="InterPro" id="IPR002105">
    <property type="entry name" value="Dockerin_1_rpt"/>
</dbReference>
<gene>
    <name evidence="4" type="ORF">SUBVAR_04067</name>
</gene>
<dbReference type="RefSeq" id="WP_007045514.1">
    <property type="nucleotide sequence ID" value="NZ_GG704769.1"/>
</dbReference>
<dbReference type="InterPro" id="IPR016134">
    <property type="entry name" value="Dockerin_dom"/>
</dbReference>
<feature type="transmembrane region" description="Helical" evidence="2">
    <location>
        <begin position="6"/>
        <end position="27"/>
    </location>
</feature>
<dbReference type="GO" id="GO:0000272">
    <property type="term" value="P:polysaccharide catabolic process"/>
    <property type="evidence" value="ECO:0007669"/>
    <property type="project" value="InterPro"/>
</dbReference>
<evidence type="ECO:0000256" key="1">
    <source>
        <dbReference type="ARBA" id="ARBA00022801"/>
    </source>
</evidence>
<dbReference type="Pfam" id="PF07580">
    <property type="entry name" value="Peptidase_M26_C"/>
    <property type="match status" value="1"/>
</dbReference>
<evidence type="ECO:0000259" key="3">
    <source>
        <dbReference type="PROSITE" id="PS51766"/>
    </source>
</evidence>
<keyword evidence="2" id="KW-1133">Transmembrane helix</keyword>
<keyword evidence="2" id="KW-0472">Membrane</keyword>
<dbReference type="EMBL" id="ACBY02000009">
    <property type="protein sequence ID" value="EFB77570.1"/>
    <property type="molecule type" value="Genomic_DNA"/>
</dbReference>
<proteinExistence type="predicted"/>
<dbReference type="GO" id="GO:0005576">
    <property type="term" value="C:extracellular region"/>
    <property type="evidence" value="ECO:0007669"/>
    <property type="project" value="InterPro"/>
</dbReference>
<dbReference type="GO" id="GO:0016020">
    <property type="term" value="C:membrane"/>
    <property type="evidence" value="ECO:0007669"/>
    <property type="project" value="InterPro"/>
</dbReference>
<keyword evidence="5" id="KW-1185">Reference proteome</keyword>
<dbReference type="eggNOG" id="COG3210">
    <property type="taxonomic scope" value="Bacteria"/>
</dbReference>
<dbReference type="Pfam" id="PF05342">
    <property type="entry name" value="Peptidase_M26_N"/>
    <property type="match status" value="3"/>
</dbReference>
<reference evidence="4" key="1">
    <citation type="submission" date="2009-12" db="EMBL/GenBank/DDBJ databases">
        <authorList>
            <person name="Weinstock G."/>
            <person name="Sodergren E."/>
            <person name="Clifton S."/>
            <person name="Fulton L."/>
            <person name="Fulton B."/>
            <person name="Courtney L."/>
            <person name="Fronick C."/>
            <person name="Harrison M."/>
            <person name="Strong C."/>
            <person name="Farmer C."/>
            <person name="Delahaunty K."/>
            <person name="Markovic C."/>
            <person name="Hall O."/>
            <person name="Minx P."/>
            <person name="Tomlinson C."/>
            <person name="Mitreva M."/>
            <person name="Nelson J."/>
            <person name="Hou S."/>
            <person name="Wollam A."/>
            <person name="Pepin K.H."/>
            <person name="Johnson M."/>
            <person name="Bhonagiri V."/>
            <person name="Nash W.E."/>
            <person name="Warren W."/>
            <person name="Chinwalla A."/>
            <person name="Mardis E.R."/>
            <person name="Wilson R.K."/>
        </authorList>
    </citation>
    <scope>NUCLEOTIDE SEQUENCE [LARGE SCALE GENOMIC DNA]</scope>
    <source>
        <strain evidence="4">DSM 15176</strain>
    </source>
</reference>
<dbReference type="GO" id="GO:0008270">
    <property type="term" value="F:zinc ion binding"/>
    <property type="evidence" value="ECO:0007669"/>
    <property type="project" value="InterPro"/>
</dbReference>
<dbReference type="STRING" id="411471.SUBVAR_04067"/>
<dbReference type="InterPro" id="IPR036439">
    <property type="entry name" value="Dockerin_dom_sf"/>
</dbReference>
<dbReference type="SUPFAM" id="SSF63446">
    <property type="entry name" value="Type I dockerin domain"/>
    <property type="match status" value="1"/>
</dbReference>
<feature type="transmembrane region" description="Helical" evidence="2">
    <location>
        <begin position="39"/>
        <end position="60"/>
    </location>
</feature>
<dbReference type="eggNOG" id="COG0810">
    <property type="taxonomic scope" value="Bacteria"/>
</dbReference>
<dbReference type="GO" id="GO:0004553">
    <property type="term" value="F:hydrolase activity, hydrolyzing O-glycosyl compounds"/>
    <property type="evidence" value="ECO:0007669"/>
    <property type="project" value="InterPro"/>
</dbReference>
<dbReference type="PROSITE" id="PS00018">
    <property type="entry name" value="EF_HAND_1"/>
    <property type="match status" value="1"/>
</dbReference>
<name>D1PIA2_9FIRM</name>
<sequence length="2591" mass="279835">MPPRDRTGFLIAGGIVLLILLLVLLATRKGWLGRKAGRILAALLAVGLIAVVCGGIVYGLQKKGDLNDDSQVDYADVAIFARHLVGLDSMDTPQRLAADMDSDGQLTATDLALLIRAVEKTVRYEVTLTSAAENRFFEKNQPAQLTFQAQVTYDAAITDVVVNGRSYPVERSGNLYTLTLDSGAAAGVLPCRFTAVTLAGGQEVAVDFTENIEVLKDIPRVEQYTIEDLVASAQMQATFTIQDPDGARTGATLELTREGDAGVEVIQTETLQAGENTVVLNVPEDTDCRLTICLPYDRTTGEMPESGTDYTGSTGLQKDVRFQMDYGFAFGELATLHDGGAQDRFGKHQAITLQFRSTNRTDFVPATLTVDGADYPVEAAGEDGLYRVTLPGFAESGARTITAQRLVLENGKAFALDGQTAAVEIQKELPTVGEVTFQEEEAGKRIRVSFTLNDPDNALANRKLVIKDADGGVLKEVSFTGNAFDGAVELDGTLTGNYTVEVVADWDLSINGSAPETDCLLGSRTFEAVPRVVIADFAADQTYYEKNAWAVLTCRLATNRPHGVETLTVNNLDLPVQEREDGLWQVSLPLGSQAGPQTLALSQAVLTDGTVVQVADRQTVEVLRDLPSLGSYESWDDFEKSQVHLSFVIRDPDGALTGGAAVLIAGEDGQQAARQEITASGEQTLVLPVTEGKPYTFTVTLTAARSTDGTQTAEETVLSCPIQMIRDYELEVSALTAVDADGAGTAYVEKNAPFTVRFTSQNKTQFVPQTLVSGETEYPLTPGEEGSYTLQLTAGGQAGPASFTADSLRMNNGKQVPIDGGRTLAYEVLRDAPSVTDFTHEKTEQDTLRVQFTLQDADGALESARVTIADETGRTLLDEAAESGPNEKTVPLGTGEHYTVTVRASYDRDSGALGGDANHHTDEEIFTREVAASRDAIELKDVESQTLYRATAEGVEKVDRLDITDGLPADTENYYAVIGMKDLPDFYAGIREFRLDEEAHRLYAVLDRDNLVAWRADGTRSNTYAFPVAYRQGDTDHALIESAAELFRQMASDLDGTFTLDCDLDAAGITGSYAVPGTFTGTLNGNGHTIYNLPAGLFQKLSKATVTDLVLEDAAVTTDAKGILAGSIDGGATVEKVFLVDCSLRNAAGNMVGGFTGSLTNATIRQSAAINLTLQADNTIGGMVGQTYAGSRIQDCYVTGKLQGTRVHNNLGARVGGITGWHSGTIIERCLTNVTIAAPSKTGNGGIIGGPSSANGSKISHCVSLGGGTAYRIAGFTVTLSSAEEVYEYAASNSTTNRTDGNADKVKEVSELTRAFYEDTLGLQDGVWYLDLAGGTRLPSLAGDPLPKNEADAEIEANANGIPSYQRLRAQPDYRADREIAYANLSRLMPFADTADWVAYGNALASDSTLLTRPIDYILPLDGDGSLVTGLELSAPDAVQRIRLVYTDGGAEELPVTFHKTQDDLLAVYRLGDTGLKYQFRGYLKDLSGLGLDTLVQTTSALDYDGDIAALTTETEGRLYRDYYNDTVHPRLDSVLRSLVLSQQEFPAYTASPAVQRLVQQRLQAPDLLTRTLYAYNYYDKWYSIHFAGVKLSDLLFFAGDLVAPDLSAKTLTDSLLNTTSALRGTNKTYDFYTQVLQPYTNRELLDFLARLAKGAGYDDPSDWFAAEFDGILVEQPAISQREGIEYRIWHAFQTLGSRRQIVLPIMTAPQQDMYLLSVPSQLIIGSMNRYGTYVDKDGGERDRMRANIESYAQRYGHFYGISANWITNAPAILNGFVNIQYDTRFNFPANSVTNQGEQVQGVTQDPVIKWVYEAVGAYSDMGGVGAYANGTDVYCVAYPAIGTDFTFYALTHETAHNQDGRYFYAGYGRRSGTGAEAHADGNIAQQIEDGSMVFNISRICDPASDVTNNLSYTRIETADRVKDYYAKMFDTSYVIDYLAGQAFLRLTPEEQARVAVQATEEPQGNSFRSIYTRLTADQLRDMHLESMADLWDNRIAVKTPGNRASGGGSYGYESFYEINWYQPHCDTGVTDSHSFKRLGQEMLGIGGYEDGYVTYISARSKTDLEALRTITGNPDLTWRDYKLGRYDYVAANLDSIPYFEPEAVIQAFMEAFRQDNDKRASSIALQRTLYGIVKRATGDFVTGGIYGVEPTRITTAEQLVQAVADNPMGYYLLENDIDFTDLSADQGAYIAARFIGTLDGNGHSLTGVSHTLFKEMVYGQILNLTIQSPAYSGDAAAYLALSAKNTVLENVKIENADLNLPLVKQKSGGYYEWGEVGTTIGQKTLSTPEELLAIAGSDTARKMDYRLTEDLDFSGIALSGAVVNGTFSGKLDGDGHTIRGLTAPLFETVDGAEVKNLTLADAALTGNGYKGLFCNTLIASRLDNVRITGSSLTNNSNQVGMVAGLIRSGTLTRITLADITVAANNTVGGLAGQMDGTTLTDCLVTGSVSGTLNNNLGSRAGGITGWLTSNSTLQNCYVRALISGAKPQGNGGLIGGPNVGSAMIYDSVSLSTGPNAFRLSGFPILGAARNLYELDSSDSQTSVTDTNTEQIHAISEEESRDPAFYTGRLGWSEEVWDFAPVADGGTPQLR</sequence>
<evidence type="ECO:0000313" key="4">
    <source>
        <dbReference type="EMBL" id="EFB77570.1"/>
    </source>
</evidence>
<dbReference type="GO" id="GO:0004222">
    <property type="term" value="F:metalloendopeptidase activity"/>
    <property type="evidence" value="ECO:0007669"/>
    <property type="project" value="InterPro"/>
</dbReference>
<dbReference type="Gene3D" id="1.10.1330.10">
    <property type="entry name" value="Dockerin domain"/>
    <property type="match status" value="1"/>
</dbReference>
<dbReference type="HOGENOM" id="CLU_227935_0_0_9"/>
<dbReference type="InterPro" id="IPR018247">
    <property type="entry name" value="EF_Hand_1_Ca_BS"/>
</dbReference>
<dbReference type="PROSITE" id="PS51766">
    <property type="entry name" value="DOCKERIN"/>
    <property type="match status" value="1"/>
</dbReference>
<organism evidence="4 5">
    <name type="scientific">Subdoligranulum variabile DSM 15176</name>
    <dbReference type="NCBI Taxonomy" id="411471"/>
    <lineage>
        <taxon>Bacteria</taxon>
        <taxon>Bacillati</taxon>
        <taxon>Bacillota</taxon>
        <taxon>Clostridia</taxon>
        <taxon>Eubacteriales</taxon>
        <taxon>Oscillospiraceae</taxon>
        <taxon>Subdoligranulum</taxon>
    </lineage>
</organism>
<evidence type="ECO:0000313" key="5">
    <source>
        <dbReference type="Proteomes" id="UP000003438"/>
    </source>
</evidence>
<keyword evidence="1" id="KW-0378">Hydrolase</keyword>
<accession>D1PIA2</accession>
<dbReference type="InterPro" id="IPR011505">
    <property type="entry name" value="Peptidase_M26_C_dom"/>
</dbReference>
<dbReference type="InterPro" id="IPR008006">
    <property type="entry name" value="Peptidase_M26_N_dom"/>
</dbReference>
<feature type="domain" description="Dockerin" evidence="3">
    <location>
        <begin position="59"/>
        <end position="126"/>
    </location>
</feature>